<comment type="catalytic activity">
    <reaction evidence="9">
        <text>O-phospho-L-serine + H2O = L-serine + phosphate</text>
        <dbReference type="Rhea" id="RHEA:21208"/>
        <dbReference type="ChEBI" id="CHEBI:15377"/>
        <dbReference type="ChEBI" id="CHEBI:33384"/>
        <dbReference type="ChEBI" id="CHEBI:43474"/>
        <dbReference type="ChEBI" id="CHEBI:57524"/>
        <dbReference type="EC" id="3.1.3.3"/>
    </reaction>
</comment>
<evidence type="ECO:0000256" key="3">
    <source>
        <dbReference type="ARBA" id="ARBA00012640"/>
    </source>
</evidence>
<accession>A0A2A4YVA3</accession>
<dbReference type="InterPro" id="IPR023214">
    <property type="entry name" value="HAD_sf"/>
</dbReference>
<dbReference type="EMBL" id="NVUS01000020">
    <property type="protein sequence ID" value="PCI98641.1"/>
    <property type="molecule type" value="Genomic_DNA"/>
</dbReference>
<evidence type="ECO:0000256" key="5">
    <source>
        <dbReference type="ARBA" id="ARBA00022723"/>
    </source>
</evidence>
<dbReference type="NCBIfam" id="TIGR01488">
    <property type="entry name" value="HAD-SF-IB"/>
    <property type="match status" value="1"/>
</dbReference>
<dbReference type="GO" id="GO:0000287">
    <property type="term" value="F:magnesium ion binding"/>
    <property type="evidence" value="ECO:0007669"/>
    <property type="project" value="TreeGrafter"/>
</dbReference>
<protein>
    <recommendedName>
        <fullName evidence="3">phosphoserine phosphatase</fullName>
        <ecNumber evidence="3">3.1.3.3</ecNumber>
    </recommendedName>
</protein>
<proteinExistence type="predicted"/>
<evidence type="ECO:0000256" key="7">
    <source>
        <dbReference type="ARBA" id="ARBA00022842"/>
    </source>
</evidence>
<comment type="caution">
    <text evidence="11">The sequence shown here is derived from an EMBL/GenBank/DDBJ whole genome shotgun (WGS) entry which is preliminary data.</text>
</comment>
<comment type="pathway">
    <text evidence="2">Amino-acid biosynthesis; L-serine biosynthesis; L-serine from 3-phospho-D-glycerate: step 3/3.</text>
</comment>
<evidence type="ECO:0000256" key="10">
    <source>
        <dbReference type="ARBA" id="ARBA00048523"/>
    </source>
</evidence>
<keyword evidence="5" id="KW-0479">Metal-binding</keyword>
<evidence type="ECO:0000313" key="11">
    <source>
        <dbReference type="EMBL" id="PCI98641.1"/>
    </source>
</evidence>
<dbReference type="GO" id="GO:0036424">
    <property type="term" value="F:L-phosphoserine phosphatase activity"/>
    <property type="evidence" value="ECO:0007669"/>
    <property type="project" value="TreeGrafter"/>
</dbReference>
<keyword evidence="6" id="KW-0378">Hydrolase</keyword>
<comment type="cofactor">
    <cofactor evidence="1">
        <name>Mg(2+)</name>
        <dbReference type="ChEBI" id="CHEBI:18420"/>
    </cofactor>
</comment>
<evidence type="ECO:0000256" key="6">
    <source>
        <dbReference type="ARBA" id="ARBA00022801"/>
    </source>
</evidence>
<dbReference type="Gene3D" id="3.40.50.1000">
    <property type="entry name" value="HAD superfamily/HAD-like"/>
    <property type="match status" value="1"/>
</dbReference>
<dbReference type="PANTHER" id="PTHR43344">
    <property type="entry name" value="PHOSPHOSERINE PHOSPHATASE"/>
    <property type="match status" value="1"/>
</dbReference>
<evidence type="ECO:0000256" key="4">
    <source>
        <dbReference type="ARBA" id="ARBA00022605"/>
    </source>
</evidence>
<evidence type="ECO:0000256" key="1">
    <source>
        <dbReference type="ARBA" id="ARBA00001946"/>
    </source>
</evidence>
<evidence type="ECO:0000256" key="8">
    <source>
        <dbReference type="ARBA" id="ARBA00023299"/>
    </source>
</evidence>
<organism evidence="11">
    <name type="scientific">OCS116 cluster bacterium</name>
    <dbReference type="NCBI Taxonomy" id="2030921"/>
    <lineage>
        <taxon>Bacteria</taxon>
        <taxon>Pseudomonadati</taxon>
        <taxon>Pseudomonadota</taxon>
        <taxon>Alphaproteobacteria</taxon>
        <taxon>OCS116 cluster</taxon>
    </lineage>
</organism>
<dbReference type="GO" id="GO:0005737">
    <property type="term" value="C:cytoplasm"/>
    <property type="evidence" value="ECO:0007669"/>
    <property type="project" value="TreeGrafter"/>
</dbReference>
<evidence type="ECO:0000256" key="9">
    <source>
        <dbReference type="ARBA" id="ARBA00048138"/>
    </source>
</evidence>
<reference key="1">
    <citation type="submission" date="2017-08" db="EMBL/GenBank/DDBJ databases">
        <title>A dynamic microbial community with high functional redundancy inhabits the cold, oxic subseafloor aquifer.</title>
        <authorList>
            <person name="Tully B.J."/>
            <person name="Wheat C.G."/>
            <person name="Glazer B.T."/>
            <person name="Huber J.A."/>
        </authorList>
    </citation>
    <scope>NUCLEOTIDE SEQUENCE [LARGE SCALE GENOMIC DNA]</scope>
</reference>
<comment type="catalytic activity">
    <reaction evidence="10">
        <text>O-phospho-D-serine + H2O = D-serine + phosphate</text>
        <dbReference type="Rhea" id="RHEA:24873"/>
        <dbReference type="ChEBI" id="CHEBI:15377"/>
        <dbReference type="ChEBI" id="CHEBI:35247"/>
        <dbReference type="ChEBI" id="CHEBI:43474"/>
        <dbReference type="ChEBI" id="CHEBI:58680"/>
        <dbReference type="EC" id="3.1.3.3"/>
    </reaction>
</comment>
<dbReference type="InterPro" id="IPR050582">
    <property type="entry name" value="HAD-like_SerB"/>
</dbReference>
<sequence>MNMSEVKLVSFDFDMTLTKHKSAMVHFSHQHGVVAQVKHLEREFIAGRITTRQFADASAAFFTNLSHDDISNMMDDLVLIDHCLEVIEQIKAQGIHVIISSVGYRALIRPIAQKLNIEVFSGVDLAEQNQVYNGDLVSYFNEYNKITFVQKYALQHNIELEHIVAVGDSATDVPLFNVVGKAIAFNANEVAQKHAHHIIDDQSLKSLLPHIGI</sequence>
<dbReference type="GO" id="GO:0006564">
    <property type="term" value="P:L-serine biosynthetic process"/>
    <property type="evidence" value="ECO:0007669"/>
    <property type="project" value="UniProtKB-KW"/>
</dbReference>
<keyword evidence="7" id="KW-0460">Magnesium</keyword>
<gene>
    <name evidence="11" type="ORF">COB13_13355</name>
</gene>
<evidence type="ECO:0000256" key="2">
    <source>
        <dbReference type="ARBA" id="ARBA00005135"/>
    </source>
</evidence>
<name>A0A2A4YVA3_9PROT</name>
<dbReference type="SUPFAM" id="SSF56784">
    <property type="entry name" value="HAD-like"/>
    <property type="match status" value="1"/>
</dbReference>
<dbReference type="Pfam" id="PF12710">
    <property type="entry name" value="HAD"/>
    <property type="match status" value="1"/>
</dbReference>
<dbReference type="InterPro" id="IPR036412">
    <property type="entry name" value="HAD-like_sf"/>
</dbReference>
<reference evidence="11" key="2">
    <citation type="journal article" date="2018" name="ISME J.">
        <title>A dynamic microbial community with high functional redundancy inhabits the cold, oxic subseafloor aquifer.</title>
        <authorList>
            <person name="Tully B.J."/>
            <person name="Wheat C.G."/>
            <person name="Glazer B.T."/>
            <person name="Huber J.A."/>
        </authorList>
    </citation>
    <scope>NUCLEOTIDE SEQUENCE</scope>
    <source>
        <strain evidence="11">NORP83</strain>
    </source>
</reference>
<keyword evidence="4" id="KW-0028">Amino-acid biosynthesis</keyword>
<keyword evidence="8" id="KW-0718">Serine biosynthesis</keyword>
<dbReference type="PANTHER" id="PTHR43344:SF2">
    <property type="entry name" value="PHOSPHOSERINE PHOSPHATASE"/>
    <property type="match status" value="1"/>
</dbReference>
<dbReference type="EC" id="3.1.3.3" evidence="3"/>
<dbReference type="AlphaFoldDB" id="A0A2A4YVA3"/>